<dbReference type="PANTHER" id="PTHR10742:SF398">
    <property type="entry name" value="AMINE OXIDASE DOMAIN-CONTAINING PROTEIN-RELATED"/>
    <property type="match status" value="1"/>
</dbReference>
<proteinExistence type="predicted"/>
<name>A0A336N5J9_CULSO</name>
<gene>
    <name evidence="2" type="primary">CSON006941</name>
</gene>
<dbReference type="InterPro" id="IPR050281">
    <property type="entry name" value="Flavin_monoamine_oxidase"/>
</dbReference>
<dbReference type="InterPro" id="IPR002937">
    <property type="entry name" value="Amino_oxidase"/>
</dbReference>
<dbReference type="InterPro" id="IPR036188">
    <property type="entry name" value="FAD/NAD-bd_sf"/>
</dbReference>
<dbReference type="GO" id="GO:0046592">
    <property type="term" value="F:polyamine oxidase activity"/>
    <property type="evidence" value="ECO:0007669"/>
    <property type="project" value="TreeGrafter"/>
</dbReference>
<dbReference type="EMBL" id="UFQT01002617">
    <property type="protein sequence ID" value="SSX33778.1"/>
    <property type="molecule type" value="Genomic_DNA"/>
</dbReference>
<sequence length="493" mass="55761">MFVSARTVFFTALTFIIFNNIFGVVGKIDDVETQKKIVIIGAGASGIAAASKLLANGYENIVILEAEDRIGGRVWTVNDGDKFLEMGAQWIMGEDENVLYNLANGNSVLQKKIEDFNGIYVKSNGDLIPSEVIEPYFKAYNDILEKNHDNNQKISEIFENYIEQIDSDDKQTIKLFFKNLIETLTPVTNWNQESGAGISTFETIPGSSAISLKTGVNALLYMIMNTYPNTDLTSKWKDLIHFNAKVKHINWNQEKPFVQYTLGGNPTGLHNIEADYIIVTIPLGVLKHSYDELFVHPLPEKKISAIKNLSYGVVNKVFLTFEEQWWPNNTLLYTFFTEDDLKNLDISDKWLSNIAGFFPEENYPATLTAWFVEKDDITSEIHLDTEIYTKLTKFIKNVFGKQGWTVTDPIKTRRTKWQQASNFRGSYSYRGLNASKNGITNADLREPLFNQDGKMTVLFAGEATHDKYYSTLHGAVETGYLAADTIIKANNID</sequence>
<feature type="domain" description="Amine oxidase" evidence="1">
    <location>
        <begin position="45"/>
        <end position="487"/>
    </location>
</feature>
<dbReference type="PANTHER" id="PTHR10742">
    <property type="entry name" value="FLAVIN MONOAMINE OXIDASE"/>
    <property type="match status" value="1"/>
</dbReference>
<dbReference type="PRINTS" id="PR00419">
    <property type="entry name" value="ADXRDTASE"/>
</dbReference>
<dbReference type="Gene3D" id="3.90.660.10">
    <property type="match status" value="1"/>
</dbReference>
<dbReference type="SUPFAM" id="SSF54373">
    <property type="entry name" value="FAD-linked reductases, C-terminal domain"/>
    <property type="match status" value="1"/>
</dbReference>
<protein>
    <submittedName>
        <fullName evidence="2">CSON006941 protein</fullName>
    </submittedName>
</protein>
<dbReference type="OMA" id="EFFDNYQ"/>
<dbReference type="Pfam" id="PF01593">
    <property type="entry name" value="Amino_oxidase"/>
    <property type="match status" value="1"/>
</dbReference>
<evidence type="ECO:0000259" key="1">
    <source>
        <dbReference type="Pfam" id="PF01593"/>
    </source>
</evidence>
<dbReference type="SUPFAM" id="SSF51905">
    <property type="entry name" value="FAD/NAD(P)-binding domain"/>
    <property type="match status" value="1"/>
</dbReference>
<organism evidence="2">
    <name type="scientific">Culicoides sonorensis</name>
    <name type="common">Biting midge</name>
    <dbReference type="NCBI Taxonomy" id="179676"/>
    <lineage>
        <taxon>Eukaryota</taxon>
        <taxon>Metazoa</taxon>
        <taxon>Ecdysozoa</taxon>
        <taxon>Arthropoda</taxon>
        <taxon>Hexapoda</taxon>
        <taxon>Insecta</taxon>
        <taxon>Pterygota</taxon>
        <taxon>Neoptera</taxon>
        <taxon>Endopterygota</taxon>
        <taxon>Diptera</taxon>
        <taxon>Nematocera</taxon>
        <taxon>Chironomoidea</taxon>
        <taxon>Ceratopogonidae</taxon>
        <taxon>Ceratopogoninae</taxon>
        <taxon>Culicoides</taxon>
        <taxon>Monoculicoides</taxon>
    </lineage>
</organism>
<dbReference type="Gene3D" id="3.50.50.60">
    <property type="entry name" value="FAD/NAD(P)-binding domain"/>
    <property type="match status" value="1"/>
</dbReference>
<accession>A0A336N5J9</accession>
<dbReference type="VEuPathDB" id="VectorBase:CSON006941"/>
<reference evidence="2" key="1">
    <citation type="submission" date="2018-07" db="EMBL/GenBank/DDBJ databases">
        <authorList>
            <person name="Quirk P.G."/>
            <person name="Krulwich T.A."/>
        </authorList>
    </citation>
    <scope>NUCLEOTIDE SEQUENCE</scope>
</reference>
<evidence type="ECO:0000313" key="2">
    <source>
        <dbReference type="EMBL" id="SSX33778.1"/>
    </source>
</evidence>
<dbReference type="AlphaFoldDB" id="A0A336N5J9"/>